<evidence type="ECO:0000259" key="2">
    <source>
        <dbReference type="SMART" id="SM00331"/>
    </source>
</evidence>
<dbReference type="Pfam" id="PF07228">
    <property type="entry name" value="SpoIIE"/>
    <property type="match status" value="1"/>
</dbReference>
<feature type="domain" description="PPM-type phosphatase" evidence="2">
    <location>
        <begin position="95"/>
        <end position="306"/>
    </location>
</feature>
<organism evidence="3 4">
    <name type="scientific">Actinoplanes ianthinogenes</name>
    <dbReference type="NCBI Taxonomy" id="122358"/>
    <lineage>
        <taxon>Bacteria</taxon>
        <taxon>Bacillati</taxon>
        <taxon>Actinomycetota</taxon>
        <taxon>Actinomycetes</taxon>
        <taxon>Micromonosporales</taxon>
        <taxon>Micromonosporaceae</taxon>
        <taxon>Actinoplanes</taxon>
    </lineage>
</organism>
<dbReference type="PANTHER" id="PTHR43156:SF2">
    <property type="entry name" value="STAGE II SPORULATION PROTEIN E"/>
    <property type="match status" value="1"/>
</dbReference>
<accession>A0ABN6CPR3</accession>
<dbReference type="Gene3D" id="3.30.450.40">
    <property type="match status" value="1"/>
</dbReference>
<evidence type="ECO:0000313" key="3">
    <source>
        <dbReference type="EMBL" id="BCJ47233.1"/>
    </source>
</evidence>
<dbReference type="InterPro" id="IPR036457">
    <property type="entry name" value="PPM-type-like_dom_sf"/>
</dbReference>
<dbReference type="InterPro" id="IPR003018">
    <property type="entry name" value="GAF"/>
</dbReference>
<evidence type="ECO:0000313" key="4">
    <source>
        <dbReference type="Proteomes" id="UP000676967"/>
    </source>
</evidence>
<dbReference type="InterPro" id="IPR001932">
    <property type="entry name" value="PPM-type_phosphatase-like_dom"/>
</dbReference>
<dbReference type="Pfam" id="PF13185">
    <property type="entry name" value="GAF_2"/>
    <property type="match status" value="1"/>
</dbReference>
<keyword evidence="4" id="KW-1185">Reference proteome</keyword>
<dbReference type="Proteomes" id="UP000676967">
    <property type="component" value="Chromosome"/>
</dbReference>
<dbReference type="SUPFAM" id="SSF81606">
    <property type="entry name" value="PP2C-like"/>
    <property type="match status" value="1"/>
</dbReference>
<dbReference type="SUPFAM" id="SSF55781">
    <property type="entry name" value="GAF domain-like"/>
    <property type="match status" value="1"/>
</dbReference>
<reference evidence="3 4" key="1">
    <citation type="submission" date="2020-08" db="EMBL/GenBank/DDBJ databases">
        <title>Whole genome shotgun sequence of Actinoplanes ianthinogenes NBRC 13996.</title>
        <authorList>
            <person name="Komaki H."/>
            <person name="Tamura T."/>
        </authorList>
    </citation>
    <scope>NUCLEOTIDE SEQUENCE [LARGE SCALE GENOMIC DNA]</scope>
    <source>
        <strain evidence="3 4">NBRC 13996</strain>
    </source>
</reference>
<dbReference type="EMBL" id="AP023356">
    <property type="protein sequence ID" value="BCJ47233.1"/>
    <property type="molecule type" value="Genomic_DNA"/>
</dbReference>
<gene>
    <name evidence="3" type="ORF">Aiant_78900</name>
</gene>
<evidence type="ECO:0000256" key="1">
    <source>
        <dbReference type="ARBA" id="ARBA00022801"/>
    </source>
</evidence>
<protein>
    <submittedName>
        <fullName evidence="3">Cyclic diguanylate phosphodiesterase</fullName>
    </submittedName>
</protein>
<dbReference type="InterPro" id="IPR052016">
    <property type="entry name" value="Bact_Sigma-Reg"/>
</dbReference>
<dbReference type="SMART" id="SM00331">
    <property type="entry name" value="PP2C_SIG"/>
    <property type="match status" value="1"/>
</dbReference>
<sequence length="318" mass="33596">MVIGDVSADNVVNPLLLDAGIRSLLGVPVFAAGEVIGVLHVGTLSPRAFTADDVMLLELAADRVGVAGAVRLQKLENGAALALQRSLMPPQIISVPGLQIAARYVPGHELGVGGDWYDVFTLPTGWLGLVIGDVSGHGLASAVVMGRIRSALRSYALIADTPARALSLLDDKVRHFEAGALTTALYAMISPDRCTALLSTAGHLRPVLITTGDEPALLDMPVDAPLGIGRGRHTRHTTTISLPADALLLCYTDGLVERRDRIIDIGIKELLDAVRPGHPETLCSTVMSRVAQDCPTDDVAVLAVRREPVRKSNDANRG</sequence>
<name>A0ABN6CPR3_9ACTN</name>
<dbReference type="InterPro" id="IPR029016">
    <property type="entry name" value="GAF-like_dom_sf"/>
</dbReference>
<proteinExistence type="predicted"/>
<keyword evidence="1" id="KW-0378">Hydrolase</keyword>
<dbReference type="Gene3D" id="3.60.40.10">
    <property type="entry name" value="PPM-type phosphatase domain"/>
    <property type="match status" value="1"/>
</dbReference>
<dbReference type="PANTHER" id="PTHR43156">
    <property type="entry name" value="STAGE II SPORULATION PROTEIN E-RELATED"/>
    <property type="match status" value="1"/>
</dbReference>